<dbReference type="InterPro" id="IPR009492">
    <property type="entry name" value="TniQ"/>
</dbReference>
<evidence type="ECO:0000313" key="3">
    <source>
        <dbReference type="Proteomes" id="UP000471381"/>
    </source>
</evidence>
<dbReference type="EMBL" id="JAAAWO010000004">
    <property type="protein sequence ID" value="NDW15470.1"/>
    <property type="molecule type" value="Genomic_DNA"/>
</dbReference>
<protein>
    <recommendedName>
        <fullName evidence="1">TniQ domain-containing protein</fullName>
    </recommendedName>
</protein>
<evidence type="ECO:0000259" key="1">
    <source>
        <dbReference type="Pfam" id="PF06527"/>
    </source>
</evidence>
<reference evidence="2 3" key="1">
    <citation type="submission" date="2020-01" db="EMBL/GenBank/DDBJ databases">
        <title>Genomes of bacteria type strains.</title>
        <authorList>
            <person name="Chen J."/>
            <person name="Zhu S."/>
            <person name="Yang J."/>
        </authorList>
    </citation>
    <scope>NUCLEOTIDE SEQUENCE [LARGE SCALE GENOMIC DNA]</scope>
    <source>
        <strain evidence="2 3">LMG 24078</strain>
    </source>
</reference>
<dbReference type="Proteomes" id="UP000471381">
    <property type="component" value="Unassembled WGS sequence"/>
</dbReference>
<keyword evidence="3" id="KW-1185">Reference proteome</keyword>
<evidence type="ECO:0000313" key="2">
    <source>
        <dbReference type="EMBL" id="NDW15470.1"/>
    </source>
</evidence>
<gene>
    <name evidence="2" type="ORF">GTQ48_08050</name>
</gene>
<proteinExistence type="predicted"/>
<feature type="domain" description="TniQ" evidence="1">
    <location>
        <begin position="6"/>
        <end position="132"/>
    </location>
</feature>
<name>A0A6N9TE84_9ALTE</name>
<accession>A0A6N9TE84</accession>
<dbReference type="RefSeq" id="WP_163106125.1">
    <property type="nucleotide sequence ID" value="NZ_JAAAWO010000004.1"/>
</dbReference>
<dbReference type="Pfam" id="PF06527">
    <property type="entry name" value="TniQ"/>
    <property type="match status" value="1"/>
</dbReference>
<sequence length="570" mass="65743">MRNHFPVRPRPKADESIDGFLIRLAKKNGFFSIKDIFKVLGLKYYPSSLDVTHERFYEFIEQLAPTLRCSSEELFNPLMKNTEYLRDASRIVIDITSKSPKICMGCLSEQEPYIKASWQMVHFTHCEQHLTTLIDTCRGCGNKLRWDADLLNGCSSCGYRWELPNTALVQKIPMYQAIHSTLEHDALKVYLIALFAAVEYIANPCVFIPFQAKYFKMDTVEVSSILFQAYGLIQNSFYLTQFHRSVVSYLDKSYCFTDKSSLQKLPHNLRALPKLPISLARDDHFQFKLLDGSNCYTSALSLTQAASLLGISGTELTEITKHLSLSVGKVSRIAVYQLKDLDAFANSLMARAVFVEGKQDTIPITSLSSLSHKFLFNYGEALELIWNNNVSLYREKESALFKDIRVDKYELMKLLKESEERQFERLLSPSELAIYFNVNILKLRTMAELLRWEKVQVNRTSYQFSPNAIKAFIKDFVVLEKWCDFQLYGKVPLNKYLLSEGFKPLANPYEEKCKLFIYRKSDALLDAIAQFETHWHKAQPPRILKQQFQIQKPTVLSDSASQQFQGRCTV</sequence>
<dbReference type="AlphaFoldDB" id="A0A6N9TE84"/>
<organism evidence="2 3">
    <name type="scientific">Alteromonas genovensis</name>
    <dbReference type="NCBI Taxonomy" id="471225"/>
    <lineage>
        <taxon>Bacteria</taxon>
        <taxon>Pseudomonadati</taxon>
        <taxon>Pseudomonadota</taxon>
        <taxon>Gammaproteobacteria</taxon>
        <taxon>Alteromonadales</taxon>
        <taxon>Alteromonadaceae</taxon>
        <taxon>Alteromonas/Salinimonas group</taxon>
        <taxon>Alteromonas</taxon>
    </lineage>
</organism>
<comment type="caution">
    <text evidence="2">The sequence shown here is derived from an EMBL/GenBank/DDBJ whole genome shotgun (WGS) entry which is preliminary data.</text>
</comment>